<protein>
    <submittedName>
        <fullName evidence="1">10711_t:CDS:1</fullName>
    </submittedName>
</protein>
<dbReference type="OrthoDB" id="2319528at2759"/>
<dbReference type="Proteomes" id="UP000789570">
    <property type="component" value="Unassembled WGS sequence"/>
</dbReference>
<reference evidence="1" key="1">
    <citation type="submission" date="2021-06" db="EMBL/GenBank/DDBJ databases">
        <authorList>
            <person name="Kallberg Y."/>
            <person name="Tangrot J."/>
            <person name="Rosling A."/>
        </authorList>
    </citation>
    <scope>NUCLEOTIDE SEQUENCE</scope>
    <source>
        <strain evidence="1">UK204</strain>
    </source>
</reference>
<accession>A0A9N9BRA8</accession>
<dbReference type="EMBL" id="CAJVPQ010001983">
    <property type="protein sequence ID" value="CAG8578213.1"/>
    <property type="molecule type" value="Genomic_DNA"/>
</dbReference>
<sequence>MHDNEAFYNFNNRQYLFFELINHWLQLKTLNPIEVMKEMAQHRANFDEYTLKETRKFNSKLLQRSQNFVVDTPDGSLDLEVALRFKRMNAAEKSTSQTKGQLTR</sequence>
<name>A0A9N9BRA8_9GLOM</name>
<organism evidence="1 2">
    <name type="scientific">Funneliformis caledonium</name>
    <dbReference type="NCBI Taxonomy" id="1117310"/>
    <lineage>
        <taxon>Eukaryota</taxon>
        <taxon>Fungi</taxon>
        <taxon>Fungi incertae sedis</taxon>
        <taxon>Mucoromycota</taxon>
        <taxon>Glomeromycotina</taxon>
        <taxon>Glomeromycetes</taxon>
        <taxon>Glomerales</taxon>
        <taxon>Glomeraceae</taxon>
        <taxon>Funneliformis</taxon>
    </lineage>
</organism>
<gene>
    <name evidence="1" type="ORF">FCALED_LOCUS7454</name>
</gene>
<keyword evidence="2" id="KW-1185">Reference proteome</keyword>
<evidence type="ECO:0000313" key="1">
    <source>
        <dbReference type="EMBL" id="CAG8578213.1"/>
    </source>
</evidence>
<dbReference type="AlphaFoldDB" id="A0A9N9BRA8"/>
<comment type="caution">
    <text evidence="1">The sequence shown here is derived from an EMBL/GenBank/DDBJ whole genome shotgun (WGS) entry which is preliminary data.</text>
</comment>
<proteinExistence type="predicted"/>
<evidence type="ECO:0000313" key="2">
    <source>
        <dbReference type="Proteomes" id="UP000789570"/>
    </source>
</evidence>